<gene>
    <name evidence="7" type="ORF">FQA47_016234</name>
</gene>
<feature type="transmembrane region" description="Helical" evidence="5">
    <location>
        <begin position="186"/>
        <end position="206"/>
    </location>
</feature>
<comment type="caution">
    <text evidence="7">The sequence shown here is derived from an EMBL/GenBank/DDBJ whole genome shotgun (WGS) entry which is preliminary data.</text>
</comment>
<evidence type="ECO:0000313" key="8">
    <source>
        <dbReference type="Proteomes" id="UP000646548"/>
    </source>
</evidence>
<evidence type="ECO:0000256" key="4">
    <source>
        <dbReference type="ARBA" id="ARBA00023136"/>
    </source>
</evidence>
<comment type="subcellular location">
    <subcellularLocation>
        <location evidence="1">Membrane</location>
    </subcellularLocation>
</comment>
<evidence type="ECO:0000259" key="6">
    <source>
        <dbReference type="Pfam" id="PF13664"/>
    </source>
</evidence>
<dbReference type="GO" id="GO:0016020">
    <property type="term" value="C:membrane"/>
    <property type="evidence" value="ECO:0007669"/>
    <property type="project" value="UniProtKB-SubCell"/>
</dbReference>
<name>A0A834FAY1_ORYME</name>
<proteinExistence type="predicted"/>
<dbReference type="AlphaFoldDB" id="A0A834FAY1"/>
<feature type="domain" description="TMEM205-like" evidence="6">
    <location>
        <begin position="116"/>
        <end position="217"/>
    </location>
</feature>
<accession>A0A834FAY1</accession>
<keyword evidence="3 5" id="KW-1133">Transmembrane helix</keyword>
<dbReference type="InterPro" id="IPR025423">
    <property type="entry name" value="TMEM205-like"/>
</dbReference>
<dbReference type="Proteomes" id="UP000646548">
    <property type="component" value="Unassembled WGS sequence"/>
</dbReference>
<dbReference type="InterPro" id="IPR042623">
    <property type="entry name" value="TMEM205"/>
</dbReference>
<dbReference type="EMBL" id="WKFB01000402">
    <property type="protein sequence ID" value="KAF6724202.1"/>
    <property type="molecule type" value="Genomic_DNA"/>
</dbReference>
<evidence type="ECO:0000313" key="7">
    <source>
        <dbReference type="EMBL" id="KAF6724202.1"/>
    </source>
</evidence>
<dbReference type="Pfam" id="PF13664">
    <property type="entry name" value="DUF4149"/>
    <property type="match status" value="1"/>
</dbReference>
<evidence type="ECO:0000256" key="5">
    <source>
        <dbReference type="SAM" id="Phobius"/>
    </source>
</evidence>
<protein>
    <submittedName>
        <fullName evidence="7">Transmembrane protein 205</fullName>
    </submittedName>
</protein>
<evidence type="ECO:0000256" key="2">
    <source>
        <dbReference type="ARBA" id="ARBA00022692"/>
    </source>
</evidence>
<dbReference type="PANTHER" id="PTHR46916:SF1">
    <property type="entry name" value="TRANSMEMBRANE PROTEIN 205"/>
    <property type="match status" value="1"/>
</dbReference>
<reference evidence="7" key="1">
    <citation type="journal article" name="BMC Genomics">
        <title>Long-read sequencing and de novo genome assembly of marine medaka (Oryzias melastigma).</title>
        <authorList>
            <person name="Liang P."/>
            <person name="Saqib H.S.A."/>
            <person name="Ni X."/>
            <person name="Shen Y."/>
        </authorList>
    </citation>
    <scope>NUCLEOTIDE SEQUENCE</scope>
    <source>
        <strain evidence="7">Bigg-433</strain>
    </source>
</reference>
<keyword evidence="2 5" id="KW-0812">Transmembrane</keyword>
<feature type="transmembrane region" description="Helical" evidence="5">
    <location>
        <begin position="112"/>
        <end position="135"/>
    </location>
</feature>
<keyword evidence="4 5" id="KW-0472">Membrane</keyword>
<sequence length="287" mass="32043">MSVTMVTSPLQLQWLRRVGGYPGPVHPAADLLTSPACAPDASADTQVSFSVSGSLKFEEKVASGVLRMFVMRHFRFDASLVSPGVTCSVSLRTSGGGWSMATEQEPSFTIKLLQLLLLSTYWGMQIWVTFVSSFVMDNHLNRHTYGFIQSRLVPFYLHLGSACAFFNLTIFAMYHPQDILDDREAFQIFIFFVSVTVAAVNAQWFGQMTSEIMADMHLVEQACGLGQDIGLSSNREAYAKLCETDVKYRRLSSRLWLYRLLSSLCNLCCIGCSFYSLCYMAENLAAL</sequence>
<organism evidence="7 8">
    <name type="scientific">Oryzias melastigma</name>
    <name type="common">Marine medaka</name>
    <dbReference type="NCBI Taxonomy" id="30732"/>
    <lineage>
        <taxon>Eukaryota</taxon>
        <taxon>Metazoa</taxon>
        <taxon>Chordata</taxon>
        <taxon>Craniata</taxon>
        <taxon>Vertebrata</taxon>
        <taxon>Euteleostomi</taxon>
        <taxon>Actinopterygii</taxon>
        <taxon>Neopterygii</taxon>
        <taxon>Teleostei</taxon>
        <taxon>Neoteleostei</taxon>
        <taxon>Acanthomorphata</taxon>
        <taxon>Ovalentaria</taxon>
        <taxon>Atherinomorphae</taxon>
        <taxon>Beloniformes</taxon>
        <taxon>Adrianichthyidae</taxon>
        <taxon>Oryziinae</taxon>
        <taxon>Oryzias</taxon>
    </lineage>
</organism>
<feature type="transmembrane region" description="Helical" evidence="5">
    <location>
        <begin position="256"/>
        <end position="277"/>
    </location>
</feature>
<feature type="transmembrane region" description="Helical" evidence="5">
    <location>
        <begin position="155"/>
        <end position="174"/>
    </location>
</feature>
<evidence type="ECO:0000256" key="3">
    <source>
        <dbReference type="ARBA" id="ARBA00022989"/>
    </source>
</evidence>
<evidence type="ECO:0000256" key="1">
    <source>
        <dbReference type="ARBA" id="ARBA00004370"/>
    </source>
</evidence>
<dbReference type="PANTHER" id="PTHR46916">
    <property type="entry name" value="TRANSMEMBRANE PROTEIN 205"/>
    <property type="match status" value="1"/>
</dbReference>